<keyword evidence="15" id="KW-0342">GTP-binding</keyword>
<dbReference type="Gene3D" id="3.20.20.70">
    <property type="entry name" value="Aldolase class I"/>
    <property type="match status" value="1"/>
</dbReference>
<comment type="catalytic activity">
    <reaction evidence="18">
        <text>GTP + AH2 + S-adenosyl-L-methionine = (8S)-3',8-cyclo-7,8-dihydroguanosine 5'-triphosphate + 5'-deoxyadenosine + L-methionine + A + H(+)</text>
        <dbReference type="Rhea" id="RHEA:49576"/>
        <dbReference type="ChEBI" id="CHEBI:13193"/>
        <dbReference type="ChEBI" id="CHEBI:15378"/>
        <dbReference type="ChEBI" id="CHEBI:17319"/>
        <dbReference type="ChEBI" id="CHEBI:17499"/>
        <dbReference type="ChEBI" id="CHEBI:37565"/>
        <dbReference type="ChEBI" id="CHEBI:57844"/>
        <dbReference type="ChEBI" id="CHEBI:59789"/>
        <dbReference type="ChEBI" id="CHEBI:131766"/>
        <dbReference type="EC" id="4.1.99.22"/>
    </reaction>
</comment>
<dbReference type="InterPro" id="IPR007197">
    <property type="entry name" value="rSAM"/>
</dbReference>
<evidence type="ECO:0000256" key="20">
    <source>
        <dbReference type="ARBA" id="ARBA00063038"/>
    </source>
</evidence>
<dbReference type="PROSITE" id="PS01305">
    <property type="entry name" value="MOAA_NIFB_PQQE"/>
    <property type="match status" value="1"/>
</dbReference>
<name>A0A6P4ZJ18_BRABE</name>
<evidence type="ECO:0000256" key="14">
    <source>
        <dbReference type="ARBA" id="ARBA00023014"/>
    </source>
</evidence>
<comment type="function">
    <text evidence="19">Isoform MOCS1A and isoform MOCS1B probably form a complex that catalyzes the conversion of 5'-GTP to cyclic pyranopterin monophosphate (cPMP). MOCS1A catalyzes the cyclization of GTP to (8S)-3',8-cyclo-7,8-dihydroguanosine 5'-triphosphate and MOCS1B catalyzes the subsequent conversion of (8S)-3',8-cyclo-7,8-dihydroguanosine 5'-triphosphate to cPMP.</text>
</comment>
<protein>
    <recommendedName>
        <fullName evidence="8">Molybdenum cofactor biosynthesis protein 1</fullName>
        <ecNumber evidence="6">4.1.99.22</ecNumber>
        <ecNumber evidence="7">4.6.1.17</ecNumber>
    </recommendedName>
</protein>
<evidence type="ECO:0000256" key="9">
    <source>
        <dbReference type="ARBA" id="ARBA00022485"/>
    </source>
</evidence>
<dbReference type="SMART" id="SM00729">
    <property type="entry name" value="Elp3"/>
    <property type="match status" value="1"/>
</dbReference>
<comment type="subunit">
    <text evidence="20">Isoform MOCS1A and isoform MOCS1B probably form a heterooligomer.</text>
</comment>
<evidence type="ECO:0000256" key="19">
    <source>
        <dbReference type="ARBA" id="ARBA00054222"/>
    </source>
</evidence>
<evidence type="ECO:0000256" key="10">
    <source>
        <dbReference type="ARBA" id="ARBA00022691"/>
    </source>
</evidence>
<dbReference type="PROSITE" id="PS51918">
    <property type="entry name" value="RADICAL_SAM"/>
    <property type="match status" value="1"/>
</dbReference>
<evidence type="ECO:0000256" key="5">
    <source>
        <dbReference type="ARBA" id="ARBA00009862"/>
    </source>
</evidence>
<dbReference type="GO" id="GO:0005525">
    <property type="term" value="F:GTP binding"/>
    <property type="evidence" value="ECO:0007669"/>
    <property type="project" value="UniProtKB-KW"/>
</dbReference>
<keyword evidence="10" id="KW-0949">S-adenosyl-L-methionine</keyword>
<evidence type="ECO:0000256" key="17">
    <source>
        <dbReference type="ARBA" id="ARBA00023239"/>
    </source>
</evidence>
<dbReference type="Proteomes" id="UP000515135">
    <property type="component" value="Unplaced"/>
</dbReference>
<dbReference type="SFLD" id="SFLDS00029">
    <property type="entry name" value="Radical_SAM"/>
    <property type="match status" value="1"/>
</dbReference>
<dbReference type="InterPro" id="IPR058240">
    <property type="entry name" value="rSAM_sf"/>
</dbReference>
<keyword evidence="9" id="KW-0004">4Fe-4S</keyword>
<dbReference type="SFLD" id="SFLDG01067">
    <property type="entry name" value="SPASM/twitch_domain_containing"/>
    <property type="match status" value="1"/>
</dbReference>
<dbReference type="InterPro" id="IPR040064">
    <property type="entry name" value="MoaA-like"/>
</dbReference>
<keyword evidence="17" id="KW-0456">Lyase</keyword>
<dbReference type="Pfam" id="PF06463">
    <property type="entry name" value="Mob_synth_C"/>
    <property type="match status" value="1"/>
</dbReference>
<evidence type="ECO:0000313" key="24">
    <source>
        <dbReference type="RefSeq" id="XP_019631082.1"/>
    </source>
</evidence>
<dbReference type="GO" id="GO:0046872">
    <property type="term" value="F:metal ion binding"/>
    <property type="evidence" value="ECO:0007669"/>
    <property type="project" value="UniProtKB-KW"/>
</dbReference>
<comment type="cofactor">
    <cofactor evidence="2">
        <name>[4Fe-4S] cluster</name>
        <dbReference type="ChEBI" id="CHEBI:49883"/>
    </cofactor>
</comment>
<accession>A0A6P4ZJ18</accession>
<evidence type="ECO:0000256" key="6">
    <source>
        <dbReference type="ARBA" id="ARBA00012167"/>
    </source>
</evidence>
<dbReference type="Pfam" id="PF04055">
    <property type="entry name" value="Radical_SAM"/>
    <property type="match status" value="1"/>
</dbReference>
<organism evidence="23 24">
    <name type="scientific">Branchiostoma belcheri</name>
    <name type="common">Amphioxus</name>
    <dbReference type="NCBI Taxonomy" id="7741"/>
    <lineage>
        <taxon>Eukaryota</taxon>
        <taxon>Metazoa</taxon>
        <taxon>Chordata</taxon>
        <taxon>Cephalochordata</taxon>
        <taxon>Leptocardii</taxon>
        <taxon>Amphioxiformes</taxon>
        <taxon>Branchiostomatidae</taxon>
        <taxon>Branchiostoma</taxon>
    </lineage>
</organism>
<dbReference type="CDD" id="cd01335">
    <property type="entry name" value="Radical_SAM"/>
    <property type="match status" value="1"/>
</dbReference>
<comment type="similarity">
    <text evidence="5">In the N-terminal section; belongs to the radical SAM superfamily. MoaA family.</text>
</comment>
<dbReference type="InterPro" id="IPR000385">
    <property type="entry name" value="MoaA_NifB_PqqE_Fe-S-bd_CS"/>
</dbReference>
<dbReference type="GO" id="GO:0006777">
    <property type="term" value="P:Mo-molybdopterin cofactor biosynthetic process"/>
    <property type="evidence" value="ECO:0007669"/>
    <property type="project" value="UniProtKB-KW"/>
</dbReference>
<dbReference type="InterPro" id="IPR006638">
    <property type="entry name" value="Elp3/MiaA/NifB-like_rSAM"/>
</dbReference>
<evidence type="ECO:0000256" key="4">
    <source>
        <dbReference type="ARBA" id="ARBA00008484"/>
    </source>
</evidence>
<dbReference type="PANTHER" id="PTHR22960">
    <property type="entry name" value="MOLYBDOPTERIN COFACTOR SYNTHESIS PROTEIN A"/>
    <property type="match status" value="1"/>
</dbReference>
<evidence type="ECO:0000256" key="11">
    <source>
        <dbReference type="ARBA" id="ARBA00022723"/>
    </source>
</evidence>
<dbReference type="PROSITE" id="PS51257">
    <property type="entry name" value="PROKAR_LIPOPROTEIN"/>
    <property type="match status" value="1"/>
</dbReference>
<dbReference type="RefSeq" id="XP_019631082.1">
    <property type="nucleotide sequence ID" value="XM_019775523.1"/>
</dbReference>
<sequence>MAWRGLKLYSSPAVSSLGCLARFTRLQSSVPEPVEEEETRENAQKETSVARRKKSNFAGEEIRPFSSFLTDTFGRNHDYLRISLTERCNLRCQYCMPEAGVDLTPKQKLLSTEEVVTLARLFVSQGVNKIRLTGGEPLVRPDVVDIVSELNKLRSLGLETIAMTTNALTLKRKLPQLHKAGLNLLNISLDTLVPAKFEFITRRKGWEKVMEGLEKALELGYNPVKLNCVVMRGVNEEEICDFVAMTEKKALDVRFIEYMPFDGNKWNHNKMVTYQEMLDTIRQRWPDLEKMRDGPNDTSKAYRVPGFRGQMGFVTSMSEHFCGSCNRLRITADGNLKVCLFGNSEVSLRDTLRARTSEEELLKIIGAAVGRKKKQHAGMFNIAKMKNRPMILIGG</sequence>
<dbReference type="NCBIfam" id="NF001199">
    <property type="entry name" value="PRK00164.2-1"/>
    <property type="match status" value="1"/>
</dbReference>
<dbReference type="SFLD" id="SFLDG01383">
    <property type="entry name" value="cyclic_pyranopterin_phosphate"/>
    <property type="match status" value="1"/>
</dbReference>
<dbReference type="NCBIfam" id="TIGR02666">
    <property type="entry name" value="moaA"/>
    <property type="match status" value="1"/>
</dbReference>
<comment type="similarity">
    <text evidence="4">In the C-terminal section; belongs to the MoaC family.</text>
</comment>
<dbReference type="InterPro" id="IPR050105">
    <property type="entry name" value="MoCo_biosynth_MoaA/MoaC"/>
</dbReference>
<dbReference type="InterPro" id="IPR013785">
    <property type="entry name" value="Aldolase_TIM"/>
</dbReference>
<keyword evidence="13" id="KW-0408">Iron</keyword>
<keyword evidence="14" id="KW-0411">Iron-sulfur</keyword>
<dbReference type="EC" id="4.6.1.17" evidence="7"/>
<comment type="catalytic activity">
    <reaction evidence="1">
        <text>(8S)-3',8-cyclo-7,8-dihydroguanosine 5'-triphosphate = cyclic pyranopterin phosphate + diphosphate</text>
        <dbReference type="Rhea" id="RHEA:49580"/>
        <dbReference type="ChEBI" id="CHEBI:33019"/>
        <dbReference type="ChEBI" id="CHEBI:59648"/>
        <dbReference type="ChEBI" id="CHEBI:131766"/>
        <dbReference type="EC" id="4.6.1.17"/>
    </reaction>
</comment>
<dbReference type="UniPathway" id="UPA00344"/>
<dbReference type="OrthoDB" id="429626at2759"/>
<evidence type="ECO:0000313" key="23">
    <source>
        <dbReference type="Proteomes" id="UP000515135"/>
    </source>
</evidence>
<keyword evidence="11" id="KW-0479">Metal-binding</keyword>
<dbReference type="SUPFAM" id="SSF102114">
    <property type="entry name" value="Radical SAM enzymes"/>
    <property type="match status" value="1"/>
</dbReference>
<dbReference type="GO" id="GO:0061799">
    <property type="term" value="F:cyclic pyranopterin monophosphate synthase activity"/>
    <property type="evidence" value="ECO:0007669"/>
    <property type="project" value="UniProtKB-EC"/>
</dbReference>
<evidence type="ECO:0000256" key="12">
    <source>
        <dbReference type="ARBA" id="ARBA00022741"/>
    </source>
</evidence>
<evidence type="ECO:0000259" key="22">
    <source>
        <dbReference type="PROSITE" id="PS51918"/>
    </source>
</evidence>
<dbReference type="InterPro" id="IPR010505">
    <property type="entry name" value="MoaA_twitch"/>
</dbReference>
<evidence type="ECO:0000256" key="15">
    <source>
        <dbReference type="ARBA" id="ARBA00023134"/>
    </source>
</evidence>
<evidence type="ECO:0000256" key="2">
    <source>
        <dbReference type="ARBA" id="ARBA00001966"/>
    </source>
</evidence>
<evidence type="ECO:0000256" key="13">
    <source>
        <dbReference type="ARBA" id="ARBA00023004"/>
    </source>
</evidence>
<evidence type="ECO:0000256" key="16">
    <source>
        <dbReference type="ARBA" id="ARBA00023150"/>
    </source>
</evidence>
<dbReference type="HAMAP" id="MF_01225_B">
    <property type="entry name" value="MoaA_B"/>
    <property type="match status" value="1"/>
</dbReference>
<evidence type="ECO:0000256" key="1">
    <source>
        <dbReference type="ARBA" id="ARBA00001637"/>
    </source>
</evidence>
<keyword evidence="12" id="KW-0547">Nucleotide-binding</keyword>
<reference evidence="24" key="1">
    <citation type="submission" date="2025-08" db="UniProtKB">
        <authorList>
            <consortium name="RefSeq"/>
        </authorList>
    </citation>
    <scope>IDENTIFICATION</scope>
    <source>
        <tissue evidence="24">Gonad</tissue>
    </source>
</reference>
<dbReference type="PANTHER" id="PTHR22960:SF0">
    <property type="entry name" value="MOLYBDENUM COFACTOR BIOSYNTHESIS PROTEIN 1"/>
    <property type="match status" value="1"/>
</dbReference>
<dbReference type="EC" id="4.1.99.22" evidence="6"/>
<dbReference type="GO" id="GO:0051539">
    <property type="term" value="F:4 iron, 4 sulfur cluster binding"/>
    <property type="evidence" value="ECO:0007669"/>
    <property type="project" value="UniProtKB-KW"/>
</dbReference>
<keyword evidence="16" id="KW-0501">Molybdenum cofactor biosynthesis</keyword>
<evidence type="ECO:0000256" key="3">
    <source>
        <dbReference type="ARBA" id="ARBA00005046"/>
    </source>
</evidence>
<dbReference type="GO" id="GO:0061798">
    <property type="term" value="F:GTP 3',8'-cyclase activity"/>
    <property type="evidence" value="ECO:0007669"/>
    <property type="project" value="UniProtKB-EC"/>
</dbReference>
<proteinExistence type="inferred from homology"/>
<dbReference type="CDD" id="cd21117">
    <property type="entry name" value="Twitch_MoaA"/>
    <property type="match status" value="1"/>
</dbReference>
<dbReference type="FunFam" id="3.20.20.70:FF:000117">
    <property type="entry name" value="molybdenum cofactor biosynthesis protein 1"/>
    <property type="match status" value="1"/>
</dbReference>
<dbReference type="InterPro" id="IPR013483">
    <property type="entry name" value="MoaA"/>
</dbReference>
<dbReference type="GeneID" id="109475001"/>
<feature type="domain" description="Radical SAM core" evidence="22">
    <location>
        <begin position="72"/>
        <end position="296"/>
    </location>
</feature>
<dbReference type="SFLD" id="SFLDG01386">
    <property type="entry name" value="main_SPASM_domain-containing"/>
    <property type="match status" value="1"/>
</dbReference>
<evidence type="ECO:0000256" key="18">
    <source>
        <dbReference type="ARBA" id="ARBA00048697"/>
    </source>
</evidence>
<gene>
    <name evidence="24" type="primary">LOC109475001</name>
</gene>
<feature type="region of interest" description="Disordered" evidence="21">
    <location>
        <begin position="30"/>
        <end position="55"/>
    </location>
</feature>
<comment type="pathway">
    <text evidence="3">Cofactor biosynthesis; molybdopterin biosynthesis.</text>
</comment>
<dbReference type="AlphaFoldDB" id="A0A6P4ZJ18"/>
<evidence type="ECO:0000256" key="7">
    <source>
        <dbReference type="ARBA" id="ARBA00012575"/>
    </source>
</evidence>
<evidence type="ECO:0000256" key="8">
    <source>
        <dbReference type="ARBA" id="ARBA00015273"/>
    </source>
</evidence>
<keyword evidence="23" id="KW-1185">Reference proteome</keyword>
<evidence type="ECO:0000256" key="21">
    <source>
        <dbReference type="SAM" id="MobiDB-lite"/>
    </source>
</evidence>